<protein>
    <submittedName>
        <fullName evidence="1">Uncharacterized protein</fullName>
    </submittedName>
</protein>
<evidence type="ECO:0000313" key="1">
    <source>
        <dbReference type="EMBL" id="TGG83794.1"/>
    </source>
</evidence>
<dbReference type="RefSeq" id="WP_051698764.1">
    <property type="nucleotide sequence ID" value="NZ_BBQG01000020.1"/>
</dbReference>
<name>A0A8H1QR08_9ACTN</name>
<dbReference type="GeneID" id="75179409"/>
<accession>A0A8H1QR08</accession>
<evidence type="ECO:0000313" key="2">
    <source>
        <dbReference type="Proteomes" id="UP000298111"/>
    </source>
</evidence>
<dbReference type="Proteomes" id="UP000298111">
    <property type="component" value="Unassembled WGS sequence"/>
</dbReference>
<comment type="caution">
    <text evidence="1">The sequence shown here is derived from an EMBL/GenBank/DDBJ whole genome shotgun (WGS) entry which is preliminary data.</text>
</comment>
<reference evidence="1 2" key="1">
    <citation type="submission" date="2018-10" db="EMBL/GenBank/DDBJ databases">
        <title>Isolation of pseudouridimycin from Streptomyces albus DSM 40763.</title>
        <authorList>
            <person name="Rosenqvist P."/>
            <person name="Metsae-Ketelae M."/>
            <person name="Virta P."/>
        </authorList>
    </citation>
    <scope>NUCLEOTIDE SEQUENCE [LARGE SCALE GENOMIC DNA]</scope>
    <source>
        <strain evidence="1 2">DSM 40763</strain>
    </source>
</reference>
<organism evidence="1 2">
    <name type="scientific">Streptomyces albus</name>
    <dbReference type="NCBI Taxonomy" id="1888"/>
    <lineage>
        <taxon>Bacteria</taxon>
        <taxon>Bacillati</taxon>
        <taxon>Actinomycetota</taxon>
        <taxon>Actinomycetes</taxon>
        <taxon>Kitasatosporales</taxon>
        <taxon>Streptomycetaceae</taxon>
        <taxon>Streptomyces</taxon>
    </lineage>
</organism>
<sequence>MIDITDSVVRTLEAASRLRPTPGFVNGDEYAEWYVEASSQLLLALADLAHAQGEPQLAKQLELFSHPLCMEPLDAVLPTEAMPKKWCFNPVETAGTPCAMHTPERAADLGRCTWTGDGALRMCRTEPAPGDDRCKRHAEFCRAVKVDGAVCGRPRCTIPKHRMAPVPGTY</sequence>
<dbReference type="EMBL" id="RCIY01000054">
    <property type="protein sequence ID" value="TGG83794.1"/>
    <property type="molecule type" value="Genomic_DNA"/>
</dbReference>
<proteinExistence type="predicted"/>
<dbReference type="AlphaFoldDB" id="A0A8H1QR08"/>
<gene>
    <name evidence="1" type="ORF">D8771_13780</name>
</gene>